<dbReference type="Pfam" id="PF08282">
    <property type="entry name" value="Hydrolase_3"/>
    <property type="match status" value="1"/>
</dbReference>
<keyword evidence="2" id="KW-1185">Reference proteome</keyword>
<dbReference type="NCBIfam" id="TIGR00099">
    <property type="entry name" value="Cof-subfamily"/>
    <property type="match status" value="1"/>
</dbReference>
<accession>A0ABS1J3Y2</accession>
<gene>
    <name evidence="1" type="ORF">JJN12_12555</name>
</gene>
<sequence length="266" mass="29821">MDLEIVFSDVDGTLLNSEHKMLDGTKYAIQKLHEKDIPFVIISARSPSGIYPILEENGFSCPIICYSGALILDENKNTVYSSGFNREIAEKVISFIEKENFDCCWNLYSGDNWIVKDKSDERVITEENIVKTEAARGSVESLSIDAKIGKILCICNPEKTDEIEDKIKKSFPDLSVVKSFHTMIEIMAPGITKGSAVLELCRLWNIDVKRAAAFGDNFNDVEMLEVVGFPFLMENAPDELKQRFKTITDSNNDEGIYKALVKIGAI</sequence>
<dbReference type="InterPro" id="IPR023214">
    <property type="entry name" value="HAD_sf"/>
</dbReference>
<proteinExistence type="predicted"/>
<dbReference type="RefSeq" id="WP_208430011.1">
    <property type="nucleotide sequence ID" value="NZ_JAEPRJ010000001.1"/>
</dbReference>
<dbReference type="InterPro" id="IPR036412">
    <property type="entry name" value="HAD-like_sf"/>
</dbReference>
<evidence type="ECO:0000313" key="2">
    <source>
        <dbReference type="Proteomes" id="UP000604730"/>
    </source>
</evidence>
<protein>
    <submittedName>
        <fullName evidence="1">HAD family phosphatase</fullName>
    </submittedName>
</protein>
<dbReference type="Gene3D" id="3.30.1240.10">
    <property type="match status" value="1"/>
</dbReference>
<dbReference type="NCBIfam" id="TIGR01484">
    <property type="entry name" value="HAD-SF-IIB"/>
    <property type="match status" value="1"/>
</dbReference>
<dbReference type="Proteomes" id="UP000604730">
    <property type="component" value="Unassembled WGS sequence"/>
</dbReference>
<dbReference type="InterPro" id="IPR000150">
    <property type="entry name" value="Cof"/>
</dbReference>
<dbReference type="PROSITE" id="PS01229">
    <property type="entry name" value="COF_2"/>
    <property type="match status" value="1"/>
</dbReference>
<dbReference type="CDD" id="cd07516">
    <property type="entry name" value="HAD_Pase"/>
    <property type="match status" value="1"/>
</dbReference>
<dbReference type="PROSITE" id="PS01228">
    <property type="entry name" value="COF_1"/>
    <property type="match status" value="1"/>
</dbReference>
<dbReference type="SFLD" id="SFLDS00003">
    <property type="entry name" value="Haloacid_Dehalogenase"/>
    <property type="match status" value="1"/>
</dbReference>
<name>A0ABS1J3Y2_9FIRM</name>
<dbReference type="Gene3D" id="3.40.50.1000">
    <property type="entry name" value="HAD superfamily/HAD-like"/>
    <property type="match status" value="1"/>
</dbReference>
<organism evidence="1 2">
    <name type="scientific">Catonella massiliensis</name>
    <dbReference type="NCBI Taxonomy" id="2799636"/>
    <lineage>
        <taxon>Bacteria</taxon>
        <taxon>Bacillati</taxon>
        <taxon>Bacillota</taxon>
        <taxon>Clostridia</taxon>
        <taxon>Lachnospirales</taxon>
        <taxon>Lachnospiraceae</taxon>
        <taxon>Catonella</taxon>
    </lineage>
</organism>
<reference evidence="1 2" key="1">
    <citation type="submission" date="2021-01" db="EMBL/GenBank/DDBJ databases">
        <title>Isolation and description of Catonella massiliensis sp. nov., a novel Catonella species, isolated from a stable periodontitis subject.</title>
        <authorList>
            <person name="Antezack A."/>
            <person name="Boxberger M."/>
            <person name="La Scola B."/>
            <person name="Monnet-Corti V."/>
        </authorList>
    </citation>
    <scope>NUCLEOTIDE SEQUENCE [LARGE SCALE GENOMIC DNA]</scope>
    <source>
        <strain evidence="1 2">Marseille-Q4567</strain>
    </source>
</reference>
<dbReference type="PANTHER" id="PTHR10000:SF8">
    <property type="entry name" value="HAD SUPERFAMILY HYDROLASE-LIKE, TYPE 3"/>
    <property type="match status" value="1"/>
</dbReference>
<dbReference type="EMBL" id="JAEPRJ010000001">
    <property type="protein sequence ID" value="MBK5898604.1"/>
    <property type="molecule type" value="Genomic_DNA"/>
</dbReference>
<dbReference type="InterPro" id="IPR006379">
    <property type="entry name" value="HAD-SF_hydro_IIB"/>
</dbReference>
<comment type="caution">
    <text evidence="1">The sequence shown here is derived from an EMBL/GenBank/DDBJ whole genome shotgun (WGS) entry which is preliminary data.</text>
</comment>
<dbReference type="SFLD" id="SFLDG01140">
    <property type="entry name" value="C2.B:_Phosphomannomutase_and_P"/>
    <property type="match status" value="1"/>
</dbReference>
<evidence type="ECO:0000313" key="1">
    <source>
        <dbReference type="EMBL" id="MBK5898604.1"/>
    </source>
</evidence>
<dbReference type="PANTHER" id="PTHR10000">
    <property type="entry name" value="PHOSPHOSERINE PHOSPHATASE"/>
    <property type="match status" value="1"/>
</dbReference>
<dbReference type="SUPFAM" id="SSF56784">
    <property type="entry name" value="HAD-like"/>
    <property type="match status" value="1"/>
</dbReference>